<evidence type="ECO:0000256" key="2">
    <source>
        <dbReference type="SAM" id="Phobius"/>
    </source>
</evidence>
<dbReference type="EMBL" id="VCAU01000003">
    <property type="protein sequence ID" value="KAF9894553.1"/>
    <property type="molecule type" value="Genomic_DNA"/>
</dbReference>
<dbReference type="CDD" id="cd00144">
    <property type="entry name" value="MPP_PPP_family"/>
    <property type="match status" value="1"/>
</dbReference>
<comment type="caution">
    <text evidence="4">The sequence shown here is derived from an EMBL/GenBank/DDBJ whole genome shotgun (WGS) entry which is preliminary data.</text>
</comment>
<organism evidence="4 5">
    <name type="scientific">Aspergillus nanangensis</name>
    <dbReference type="NCBI Taxonomy" id="2582783"/>
    <lineage>
        <taxon>Eukaryota</taxon>
        <taxon>Fungi</taxon>
        <taxon>Dikarya</taxon>
        <taxon>Ascomycota</taxon>
        <taxon>Pezizomycotina</taxon>
        <taxon>Eurotiomycetes</taxon>
        <taxon>Eurotiomycetidae</taxon>
        <taxon>Eurotiales</taxon>
        <taxon>Aspergillaceae</taxon>
        <taxon>Aspergillus</taxon>
        <taxon>Aspergillus subgen. Circumdati</taxon>
    </lineage>
</organism>
<evidence type="ECO:0000313" key="4">
    <source>
        <dbReference type="EMBL" id="KAF9894553.1"/>
    </source>
</evidence>
<proteinExistence type="predicted"/>
<gene>
    <name evidence="4" type="ORF">FE257_006438</name>
</gene>
<keyword evidence="2" id="KW-0812">Transmembrane</keyword>
<dbReference type="Pfam" id="PF00149">
    <property type="entry name" value="Metallophos"/>
    <property type="match status" value="1"/>
</dbReference>
<keyword evidence="2" id="KW-1133">Transmembrane helix</keyword>
<dbReference type="GO" id="GO:0006798">
    <property type="term" value="P:polyphosphate catabolic process"/>
    <property type="evidence" value="ECO:0007669"/>
    <property type="project" value="TreeGrafter"/>
</dbReference>
<accession>A0AAD4H0C1</accession>
<dbReference type="SUPFAM" id="SSF56300">
    <property type="entry name" value="Metallo-dependent phosphatases"/>
    <property type="match status" value="1"/>
</dbReference>
<evidence type="ECO:0000256" key="1">
    <source>
        <dbReference type="SAM" id="MobiDB-lite"/>
    </source>
</evidence>
<sequence>MATYPDSESQSFDLSDDTSDDGMYLSSSHHKPAAPSYKLSRFTGPLIDYVRNEWQTNAKYAHLPSTGDRRRSESPRWIQMIMSIVTAPRFRRYVLVYMSLFLAAVLGWTFLLSPQLQEHASLLRALDPQVKQEVGGWFGTNALPSFDDIVQLRTLDPALLPSHAVDQTGEAIPRRLIVIGDVHGCKVELEKLLEEVTFNHDHDHLIFTGDMINKGPDSLGVVDIAQQYGASCVRGNHEDRVLLLRHDMMATNVTRADTGDEHFLEQDTRERQLAKDLNDDQAKWLDTCPVILDVGQIKNMGQVVVAHAGLVPGVELEKQDPYSVMNMHTIDLDTHVPSSSRKGTKWTKLFNKHQSLVYSTVKSGPEGITALQTVIYGHDAKSSLTLKPYTKGLDSGCVKGGKLTAMVIEADGEQKIVQVKCNDYSGK</sequence>
<keyword evidence="5" id="KW-1185">Reference proteome</keyword>
<dbReference type="Proteomes" id="UP001194746">
    <property type="component" value="Unassembled WGS sequence"/>
</dbReference>
<dbReference type="InterPro" id="IPR004843">
    <property type="entry name" value="Calcineurin-like_PHP"/>
</dbReference>
<dbReference type="AlphaFoldDB" id="A0AAD4H0C1"/>
<name>A0AAD4H0C1_ASPNN</name>
<evidence type="ECO:0000259" key="3">
    <source>
        <dbReference type="Pfam" id="PF00149"/>
    </source>
</evidence>
<dbReference type="InterPro" id="IPR050126">
    <property type="entry name" value="Ap4A_hydrolase"/>
</dbReference>
<dbReference type="GO" id="GO:0000298">
    <property type="term" value="F:endopolyphosphatase activity"/>
    <property type="evidence" value="ECO:0007669"/>
    <property type="project" value="TreeGrafter"/>
</dbReference>
<dbReference type="GO" id="GO:0005737">
    <property type="term" value="C:cytoplasm"/>
    <property type="evidence" value="ECO:0007669"/>
    <property type="project" value="TreeGrafter"/>
</dbReference>
<feature type="transmembrane region" description="Helical" evidence="2">
    <location>
        <begin position="90"/>
        <end position="111"/>
    </location>
</feature>
<dbReference type="GO" id="GO:0016791">
    <property type="term" value="F:phosphatase activity"/>
    <property type="evidence" value="ECO:0007669"/>
    <property type="project" value="TreeGrafter"/>
</dbReference>
<feature type="compositionally biased region" description="Polar residues" evidence="1">
    <location>
        <begin position="1"/>
        <end position="13"/>
    </location>
</feature>
<feature type="region of interest" description="Disordered" evidence="1">
    <location>
        <begin position="1"/>
        <end position="34"/>
    </location>
</feature>
<dbReference type="PANTHER" id="PTHR42850:SF4">
    <property type="entry name" value="ZINC-DEPENDENT ENDOPOLYPHOSPHATASE"/>
    <property type="match status" value="1"/>
</dbReference>
<evidence type="ECO:0000313" key="5">
    <source>
        <dbReference type="Proteomes" id="UP001194746"/>
    </source>
</evidence>
<dbReference type="InterPro" id="IPR029052">
    <property type="entry name" value="Metallo-depent_PP-like"/>
</dbReference>
<reference evidence="4" key="1">
    <citation type="journal article" date="2019" name="Beilstein J. Org. Chem.">
        <title>Nanangenines: drimane sesquiterpenoids as the dominant metabolite cohort of a novel Australian fungus, Aspergillus nanangensis.</title>
        <authorList>
            <person name="Lacey H.J."/>
            <person name="Gilchrist C.L.M."/>
            <person name="Crombie A."/>
            <person name="Kalaitzis J.A."/>
            <person name="Vuong D."/>
            <person name="Rutledge P.J."/>
            <person name="Turner P."/>
            <person name="Pitt J.I."/>
            <person name="Lacey E."/>
            <person name="Chooi Y.H."/>
            <person name="Piggott A.M."/>
        </authorList>
    </citation>
    <scope>NUCLEOTIDE SEQUENCE</scope>
    <source>
        <strain evidence="4">MST-FP2251</strain>
    </source>
</reference>
<dbReference type="Gene3D" id="3.60.21.10">
    <property type="match status" value="1"/>
</dbReference>
<keyword evidence="2" id="KW-0472">Membrane</keyword>
<reference evidence="4" key="2">
    <citation type="submission" date="2020-02" db="EMBL/GenBank/DDBJ databases">
        <authorList>
            <person name="Gilchrist C.L.M."/>
            <person name="Chooi Y.-H."/>
        </authorList>
    </citation>
    <scope>NUCLEOTIDE SEQUENCE</scope>
    <source>
        <strain evidence="4">MST-FP2251</strain>
    </source>
</reference>
<protein>
    <recommendedName>
        <fullName evidence="3">Calcineurin-like phosphoesterase domain-containing protein</fullName>
    </recommendedName>
</protein>
<dbReference type="PANTHER" id="PTHR42850">
    <property type="entry name" value="METALLOPHOSPHOESTERASE"/>
    <property type="match status" value="1"/>
</dbReference>
<feature type="domain" description="Calcineurin-like phosphoesterase" evidence="3">
    <location>
        <begin position="175"/>
        <end position="379"/>
    </location>
</feature>